<evidence type="ECO:0000256" key="1">
    <source>
        <dbReference type="ARBA" id="ARBA00004651"/>
    </source>
</evidence>
<dbReference type="PANTHER" id="PTHR23501:SF197">
    <property type="entry name" value="COMD"/>
    <property type="match status" value="1"/>
</dbReference>
<gene>
    <name evidence="9" type="ORF">GCM10010468_48550</name>
</gene>
<keyword evidence="6 7" id="KW-0472">Membrane</keyword>
<accession>A0ABP6QEW8</accession>
<dbReference type="Gene3D" id="1.20.1250.20">
    <property type="entry name" value="MFS general substrate transporter like domains"/>
    <property type="match status" value="1"/>
</dbReference>
<feature type="transmembrane region" description="Helical" evidence="7">
    <location>
        <begin position="293"/>
        <end position="315"/>
    </location>
</feature>
<dbReference type="CDD" id="cd17502">
    <property type="entry name" value="MFS_Azr1_MDR_like"/>
    <property type="match status" value="1"/>
</dbReference>
<protein>
    <recommendedName>
        <fullName evidence="8">Major facilitator superfamily (MFS) profile domain-containing protein</fullName>
    </recommendedName>
</protein>
<keyword evidence="3" id="KW-1003">Cell membrane</keyword>
<dbReference type="Pfam" id="PF07690">
    <property type="entry name" value="MFS_1"/>
    <property type="match status" value="1"/>
</dbReference>
<keyword evidence="5 7" id="KW-1133">Transmembrane helix</keyword>
<keyword evidence="10" id="KW-1185">Reference proteome</keyword>
<feature type="transmembrane region" description="Helical" evidence="7">
    <location>
        <begin position="322"/>
        <end position="340"/>
    </location>
</feature>
<evidence type="ECO:0000313" key="9">
    <source>
        <dbReference type="EMBL" id="GAA3222640.1"/>
    </source>
</evidence>
<feature type="transmembrane region" description="Helical" evidence="7">
    <location>
        <begin position="258"/>
        <end position="281"/>
    </location>
</feature>
<evidence type="ECO:0000256" key="4">
    <source>
        <dbReference type="ARBA" id="ARBA00022692"/>
    </source>
</evidence>
<feature type="transmembrane region" description="Helical" evidence="7">
    <location>
        <begin position="68"/>
        <end position="87"/>
    </location>
</feature>
<evidence type="ECO:0000313" key="10">
    <source>
        <dbReference type="Proteomes" id="UP001501237"/>
    </source>
</evidence>
<feature type="transmembrane region" description="Helical" evidence="7">
    <location>
        <begin position="214"/>
        <end position="237"/>
    </location>
</feature>
<keyword evidence="2" id="KW-0813">Transport</keyword>
<sequence>MVIISGLMLGMLLAALDQMIVSTALPTIVRDLDGLEHISWVVTAYLLASTVAMPLYGKLGDQFGRKPVFVFVIVVFLVGSMLCGMSQSMTQLIIFRAVQGLGGGGLMLSAMSIVAEVVPLRERGRYQGLFGAMFGLASIAGPLVGGFFTDHLTWRWIFYVNLPIGAVALLVAIFGLHLHKPGGKPKIDYLGALTIAGAVTCVTLFTSWGGTQYAWGSSTIIGLAIGGAVLLAVFAFVETRAAEPIIPLRLFRSRTFSTSSVVSFFTGFAMFGCMSFIPLFLQIVSGASATNSGLLTLPLMVGVLSTSIVSGRIISRTGRYRIFPILGTFLAGAGMALLSTMDVHTGRGQAGLYMVVLGAGLGMVMQTVVLAVQNTVDRKDLGSGTSTVTFARQVGASFGVAVFGAIFNNRLTEEIRSVIPPGGNLPSTSSISREVIDALPAPVRDGVLNAFAVSLTDVFRYGVPFMAVAFLCAFLLREEPLRGAPGAEAEPELVKAAH</sequence>
<dbReference type="RefSeq" id="WP_344832310.1">
    <property type="nucleotide sequence ID" value="NZ_BAAAUV010000013.1"/>
</dbReference>
<keyword evidence="4 7" id="KW-0812">Transmembrane</keyword>
<comment type="subcellular location">
    <subcellularLocation>
        <location evidence="1">Cell membrane</location>
        <topology evidence="1">Multi-pass membrane protein</topology>
    </subcellularLocation>
</comment>
<feature type="domain" description="Major facilitator superfamily (MFS) profile" evidence="8">
    <location>
        <begin position="3"/>
        <end position="481"/>
    </location>
</feature>
<dbReference type="Proteomes" id="UP001501237">
    <property type="component" value="Unassembled WGS sequence"/>
</dbReference>
<feature type="transmembrane region" description="Helical" evidence="7">
    <location>
        <begin position="93"/>
        <end position="114"/>
    </location>
</feature>
<organism evidence="9 10">
    <name type="scientific">Actinocorallia longicatena</name>
    <dbReference type="NCBI Taxonomy" id="111803"/>
    <lineage>
        <taxon>Bacteria</taxon>
        <taxon>Bacillati</taxon>
        <taxon>Actinomycetota</taxon>
        <taxon>Actinomycetes</taxon>
        <taxon>Streptosporangiales</taxon>
        <taxon>Thermomonosporaceae</taxon>
        <taxon>Actinocorallia</taxon>
    </lineage>
</organism>
<proteinExistence type="predicted"/>
<dbReference type="InterPro" id="IPR005829">
    <property type="entry name" value="Sugar_transporter_CS"/>
</dbReference>
<evidence type="ECO:0000256" key="3">
    <source>
        <dbReference type="ARBA" id="ARBA00022475"/>
    </source>
</evidence>
<feature type="transmembrane region" description="Helical" evidence="7">
    <location>
        <begin position="352"/>
        <end position="372"/>
    </location>
</feature>
<dbReference type="InterPro" id="IPR036259">
    <property type="entry name" value="MFS_trans_sf"/>
</dbReference>
<dbReference type="SUPFAM" id="SSF103473">
    <property type="entry name" value="MFS general substrate transporter"/>
    <property type="match status" value="1"/>
</dbReference>
<evidence type="ECO:0000256" key="6">
    <source>
        <dbReference type="ARBA" id="ARBA00023136"/>
    </source>
</evidence>
<evidence type="ECO:0000259" key="8">
    <source>
        <dbReference type="PROSITE" id="PS50850"/>
    </source>
</evidence>
<evidence type="ECO:0000256" key="2">
    <source>
        <dbReference type="ARBA" id="ARBA00022448"/>
    </source>
</evidence>
<dbReference type="PROSITE" id="PS50850">
    <property type="entry name" value="MFS"/>
    <property type="match status" value="1"/>
</dbReference>
<feature type="transmembrane region" description="Helical" evidence="7">
    <location>
        <begin position="126"/>
        <end position="144"/>
    </location>
</feature>
<dbReference type="PRINTS" id="PR01036">
    <property type="entry name" value="TCRTETB"/>
</dbReference>
<comment type="caution">
    <text evidence="9">The sequence shown here is derived from an EMBL/GenBank/DDBJ whole genome shotgun (WGS) entry which is preliminary data.</text>
</comment>
<evidence type="ECO:0000256" key="7">
    <source>
        <dbReference type="SAM" id="Phobius"/>
    </source>
</evidence>
<evidence type="ECO:0000256" key="5">
    <source>
        <dbReference type="ARBA" id="ARBA00022989"/>
    </source>
</evidence>
<dbReference type="InterPro" id="IPR011701">
    <property type="entry name" value="MFS"/>
</dbReference>
<feature type="transmembrane region" description="Helical" evidence="7">
    <location>
        <begin position="189"/>
        <end position="208"/>
    </location>
</feature>
<feature type="transmembrane region" description="Helical" evidence="7">
    <location>
        <begin position="38"/>
        <end position="56"/>
    </location>
</feature>
<feature type="transmembrane region" description="Helical" evidence="7">
    <location>
        <begin position="156"/>
        <end position="177"/>
    </location>
</feature>
<dbReference type="Gene3D" id="1.20.1720.10">
    <property type="entry name" value="Multidrug resistance protein D"/>
    <property type="match status" value="1"/>
</dbReference>
<dbReference type="EMBL" id="BAAAUV010000013">
    <property type="protein sequence ID" value="GAA3222640.1"/>
    <property type="molecule type" value="Genomic_DNA"/>
</dbReference>
<dbReference type="NCBIfam" id="TIGR00711">
    <property type="entry name" value="efflux_EmrB"/>
    <property type="match status" value="1"/>
</dbReference>
<reference evidence="10" key="1">
    <citation type="journal article" date="2019" name="Int. J. Syst. Evol. Microbiol.">
        <title>The Global Catalogue of Microorganisms (GCM) 10K type strain sequencing project: providing services to taxonomists for standard genome sequencing and annotation.</title>
        <authorList>
            <consortium name="The Broad Institute Genomics Platform"/>
            <consortium name="The Broad Institute Genome Sequencing Center for Infectious Disease"/>
            <person name="Wu L."/>
            <person name="Ma J."/>
        </authorList>
    </citation>
    <scope>NUCLEOTIDE SEQUENCE [LARGE SCALE GENOMIC DNA]</scope>
    <source>
        <strain evidence="10">JCM 9377</strain>
    </source>
</reference>
<dbReference type="PANTHER" id="PTHR23501">
    <property type="entry name" value="MAJOR FACILITATOR SUPERFAMILY"/>
    <property type="match status" value="1"/>
</dbReference>
<dbReference type="InterPro" id="IPR020846">
    <property type="entry name" value="MFS_dom"/>
</dbReference>
<name>A0ABP6QEW8_9ACTN</name>
<dbReference type="InterPro" id="IPR004638">
    <property type="entry name" value="EmrB-like"/>
</dbReference>
<dbReference type="PROSITE" id="PS00217">
    <property type="entry name" value="SUGAR_TRANSPORT_2"/>
    <property type="match status" value="1"/>
</dbReference>